<evidence type="ECO:0000313" key="2">
    <source>
        <dbReference type="EMBL" id="CAD7278301.1"/>
    </source>
</evidence>
<organism evidence="2">
    <name type="scientific">Notodromas monacha</name>
    <dbReference type="NCBI Taxonomy" id="399045"/>
    <lineage>
        <taxon>Eukaryota</taxon>
        <taxon>Metazoa</taxon>
        <taxon>Ecdysozoa</taxon>
        <taxon>Arthropoda</taxon>
        <taxon>Crustacea</taxon>
        <taxon>Oligostraca</taxon>
        <taxon>Ostracoda</taxon>
        <taxon>Podocopa</taxon>
        <taxon>Podocopida</taxon>
        <taxon>Cypridocopina</taxon>
        <taxon>Cypridoidea</taxon>
        <taxon>Cyprididae</taxon>
        <taxon>Notodromas</taxon>
    </lineage>
</organism>
<dbReference type="AlphaFoldDB" id="A0A7R9BNI7"/>
<sequence>MAPAEKLSVNLKKRSHFKWWCVILCGRLHKKINFGIRTYHQQHARKQQVENNNASSSSSSSRK</sequence>
<gene>
    <name evidence="2" type="ORF">NMOB1V02_LOCUS6009</name>
</gene>
<proteinExistence type="predicted"/>
<keyword evidence="3" id="KW-1185">Reference proteome</keyword>
<protein>
    <submittedName>
        <fullName evidence="2">Uncharacterized protein</fullName>
    </submittedName>
</protein>
<evidence type="ECO:0000256" key="1">
    <source>
        <dbReference type="SAM" id="MobiDB-lite"/>
    </source>
</evidence>
<dbReference type="EMBL" id="OA883222">
    <property type="protein sequence ID" value="CAD7278301.1"/>
    <property type="molecule type" value="Genomic_DNA"/>
</dbReference>
<evidence type="ECO:0000313" key="3">
    <source>
        <dbReference type="Proteomes" id="UP000678499"/>
    </source>
</evidence>
<name>A0A7R9BNI7_9CRUS</name>
<accession>A0A7R9BNI7</accession>
<feature type="region of interest" description="Disordered" evidence="1">
    <location>
        <begin position="43"/>
        <end position="63"/>
    </location>
</feature>
<dbReference type="EMBL" id="CAJPEX010001185">
    <property type="protein sequence ID" value="CAG0918453.1"/>
    <property type="molecule type" value="Genomic_DNA"/>
</dbReference>
<reference evidence="2" key="1">
    <citation type="submission" date="2020-11" db="EMBL/GenBank/DDBJ databases">
        <authorList>
            <person name="Tran Van P."/>
        </authorList>
    </citation>
    <scope>NUCLEOTIDE SEQUENCE</scope>
</reference>
<dbReference type="Proteomes" id="UP000678499">
    <property type="component" value="Unassembled WGS sequence"/>
</dbReference>